<name>A0A1H3JKM4_9BACT</name>
<protein>
    <recommendedName>
        <fullName evidence="4">MG2 domain-containing protein</fullName>
    </recommendedName>
</protein>
<feature type="chain" id="PRO_5011518883" description="MG2 domain-containing protein" evidence="1">
    <location>
        <begin position="26"/>
        <end position="811"/>
    </location>
</feature>
<evidence type="ECO:0000256" key="1">
    <source>
        <dbReference type="SAM" id="SignalP"/>
    </source>
</evidence>
<dbReference type="STRING" id="651662.SAMN04488069_108125"/>
<dbReference type="Proteomes" id="UP000199249">
    <property type="component" value="Unassembled WGS sequence"/>
</dbReference>
<evidence type="ECO:0000313" key="3">
    <source>
        <dbReference type="Proteomes" id="UP000199249"/>
    </source>
</evidence>
<feature type="signal peptide" evidence="1">
    <location>
        <begin position="1"/>
        <end position="25"/>
    </location>
</feature>
<keyword evidence="1" id="KW-0732">Signal</keyword>
<dbReference type="OrthoDB" id="679547at2"/>
<evidence type="ECO:0008006" key="4">
    <source>
        <dbReference type="Google" id="ProtNLM"/>
    </source>
</evidence>
<sequence length="811" mass="88861">MRYVSNPSGGLLLAGLLAMATTAQAQAPLDSLGGLTGQLGRHARQMPREELFLHLDRPLYLSGETMWFKVYATGGAEVRPQALSSVAYVEVLDAARRPVLRSKVALREATGQGTFLLPSSLHSGRYTVRAYTRWMQNFGPEAFFHGTVTIVNTFAASGAVPAPDSAALEARFFPEGGELVRGLRSKVAFQITDKRGRGIAATGTVLDDQGAAVATFSTRRGGMGSFELTPAATGSAAYSAVISRPSKPGQPRPPAFTSRLPAVRDQGYVLHVAPAASPGQLTLSVQATPGQPQTVLLLAHARQRAALAQPLRLQNGRAELTINQRELPDGVSRFTLFSEARQPLAERLFFQRPRRSLTFTARPDQPNYSLRSKVRLDVAATNAAGPASLSVAVYRLDSLNAAPVPAIDQYLGLTSELRGSVDNPGYYFAATGPEAEAATDELLLVQGWSRFKWADVLRPAGGPAAFQPELYGPVVQARLTRAGTDEARPNLTTYLSSPSRVVRLYADQSDANGLVAFKPGNLYGPQTVMLQTDPRQDSTARITLLDPYSEQFAALPAARALDLATRLQPAYARRHLQAQVQTVFAGRKYDRYRVMPTDSIPFYGRPDASYRLDTYTRFKVMEEVMREYVPGVIVRIRNDGFHLLTVDNLNKSIFQENPLVLLDGVPVFNVNKIMALNPLKIQQLDVVNSRYFQGETAYEGLVSLRTYKGNLEGFQLDPRVLIQEYEGLQEQREFYAPRYDTPEQQRSRRPDLRELLYWNPAVTVAGPGAAPQTLDFFTGDQPGRYLIEVQGLDATGAAGSSRTVLEVQPVL</sequence>
<proteinExistence type="predicted"/>
<accession>A0A1H3JKM4</accession>
<evidence type="ECO:0000313" key="2">
    <source>
        <dbReference type="EMBL" id="SDY40513.1"/>
    </source>
</evidence>
<gene>
    <name evidence="2" type="ORF">SAMN04488069_108125</name>
</gene>
<dbReference type="RefSeq" id="WP_092740841.1">
    <property type="nucleotide sequence ID" value="NZ_FNOV01000008.1"/>
</dbReference>
<dbReference type="AlphaFoldDB" id="A0A1H3JKM4"/>
<reference evidence="3" key="1">
    <citation type="submission" date="2016-10" db="EMBL/GenBank/DDBJ databases">
        <authorList>
            <person name="Varghese N."/>
            <person name="Submissions S."/>
        </authorList>
    </citation>
    <scope>NUCLEOTIDE SEQUENCE [LARGE SCALE GENOMIC DNA]</scope>
    <source>
        <strain evidence="3">CGMCC 1.8975</strain>
    </source>
</reference>
<dbReference type="EMBL" id="FNOV01000008">
    <property type="protein sequence ID" value="SDY40513.1"/>
    <property type="molecule type" value="Genomic_DNA"/>
</dbReference>
<keyword evidence="3" id="KW-1185">Reference proteome</keyword>
<organism evidence="2 3">
    <name type="scientific">Hymenobacter psychrophilus</name>
    <dbReference type="NCBI Taxonomy" id="651662"/>
    <lineage>
        <taxon>Bacteria</taxon>
        <taxon>Pseudomonadati</taxon>
        <taxon>Bacteroidota</taxon>
        <taxon>Cytophagia</taxon>
        <taxon>Cytophagales</taxon>
        <taxon>Hymenobacteraceae</taxon>
        <taxon>Hymenobacter</taxon>
    </lineage>
</organism>
<dbReference type="Gene3D" id="2.60.40.1930">
    <property type="match status" value="1"/>
</dbReference>